<comment type="miscellaneous">
    <text evidence="20">The Rieske protein is a high potential 2Fe-2S protein.</text>
</comment>
<evidence type="ECO:0000256" key="11">
    <source>
        <dbReference type="ARBA" id="ARBA00022723"/>
    </source>
</evidence>
<evidence type="ECO:0000256" key="7">
    <source>
        <dbReference type="ARBA" id="ARBA00022448"/>
    </source>
</evidence>
<dbReference type="InterPro" id="IPR014349">
    <property type="entry name" value="Rieske_Fe-S_prot"/>
</dbReference>
<comment type="subunit">
    <text evidence="4 21">The main subunits of complex b-c1 are: cytochrome b, cytochrome c1 and the Rieske protein.</text>
</comment>
<keyword evidence="10" id="KW-0001">2Fe-2S</keyword>
<evidence type="ECO:0000256" key="13">
    <source>
        <dbReference type="ARBA" id="ARBA00022982"/>
    </source>
</evidence>
<evidence type="ECO:0000256" key="17">
    <source>
        <dbReference type="ARBA" id="ARBA00023136"/>
    </source>
</evidence>
<dbReference type="RefSeq" id="WP_114834697.1">
    <property type="nucleotide sequence ID" value="NZ_LR699114.1"/>
</dbReference>
<evidence type="ECO:0000256" key="19">
    <source>
        <dbReference type="ARBA" id="ARBA00029351"/>
    </source>
</evidence>
<evidence type="ECO:0000256" key="6">
    <source>
        <dbReference type="ARBA" id="ARBA00019816"/>
    </source>
</evidence>
<dbReference type="PRINTS" id="PR00162">
    <property type="entry name" value="RIESKE"/>
</dbReference>
<evidence type="ECO:0000256" key="18">
    <source>
        <dbReference type="ARBA" id="ARBA00023157"/>
    </source>
</evidence>
<evidence type="ECO:0000256" key="21">
    <source>
        <dbReference type="RuleBase" id="RU004497"/>
    </source>
</evidence>
<dbReference type="GO" id="GO:0005886">
    <property type="term" value="C:plasma membrane"/>
    <property type="evidence" value="ECO:0007669"/>
    <property type="project" value="UniProtKB-SubCell"/>
</dbReference>
<feature type="transmembrane region" description="Helical" evidence="20">
    <location>
        <begin position="12"/>
        <end position="37"/>
    </location>
</feature>
<gene>
    <name evidence="23" type="ORF">C8D86_11533</name>
</gene>
<comment type="caution">
    <text evidence="23">The sequence shown here is derived from an EMBL/GenBank/DDBJ whole genome shotgun (WGS) entry which is preliminary data.</text>
</comment>
<feature type="domain" description="Rieske" evidence="22">
    <location>
        <begin position="92"/>
        <end position="186"/>
    </location>
</feature>
<evidence type="ECO:0000256" key="4">
    <source>
        <dbReference type="ARBA" id="ARBA00011649"/>
    </source>
</evidence>
<reference evidence="23 24" key="1">
    <citation type="submission" date="2018-07" db="EMBL/GenBank/DDBJ databases">
        <title>Genomic Encyclopedia of Type Strains, Phase IV (KMG-IV): sequencing the most valuable type-strain genomes for metagenomic binning, comparative biology and taxonomic classification.</title>
        <authorList>
            <person name="Goeker M."/>
        </authorList>
    </citation>
    <scope>NUCLEOTIDE SEQUENCE [LARGE SCALE GENOMIC DNA]</scope>
    <source>
        <strain evidence="23 24">DSM 16500</strain>
    </source>
</reference>
<evidence type="ECO:0000256" key="12">
    <source>
        <dbReference type="ARBA" id="ARBA00022967"/>
    </source>
</evidence>
<dbReference type="InterPro" id="IPR036922">
    <property type="entry name" value="Rieske_2Fe-2S_sf"/>
</dbReference>
<keyword evidence="8" id="KW-1003">Cell membrane</keyword>
<dbReference type="Proteomes" id="UP000254720">
    <property type="component" value="Unassembled WGS sequence"/>
</dbReference>
<dbReference type="SUPFAM" id="SSF50022">
    <property type="entry name" value="ISP domain"/>
    <property type="match status" value="1"/>
</dbReference>
<evidence type="ECO:0000313" key="24">
    <source>
        <dbReference type="Proteomes" id="UP000254720"/>
    </source>
</evidence>
<organism evidence="23 24">
    <name type="scientific">Aquicella lusitana</name>
    <dbReference type="NCBI Taxonomy" id="254246"/>
    <lineage>
        <taxon>Bacteria</taxon>
        <taxon>Pseudomonadati</taxon>
        <taxon>Pseudomonadota</taxon>
        <taxon>Gammaproteobacteria</taxon>
        <taxon>Legionellales</taxon>
        <taxon>Coxiellaceae</taxon>
        <taxon>Aquicella</taxon>
    </lineage>
</organism>
<dbReference type="InterPro" id="IPR017941">
    <property type="entry name" value="Rieske_2Fe-2S"/>
</dbReference>
<evidence type="ECO:0000256" key="9">
    <source>
        <dbReference type="ARBA" id="ARBA00022692"/>
    </source>
</evidence>
<dbReference type="Gene3D" id="1.20.5.510">
    <property type="entry name" value="Single helix bin"/>
    <property type="match status" value="1"/>
</dbReference>
<proteinExistence type="inferred from homology"/>
<evidence type="ECO:0000256" key="10">
    <source>
        <dbReference type="ARBA" id="ARBA00022714"/>
    </source>
</evidence>
<dbReference type="PROSITE" id="PS51318">
    <property type="entry name" value="TAT"/>
    <property type="match status" value="1"/>
</dbReference>
<protein>
    <recommendedName>
        <fullName evidence="6 20">Ubiquinol-cytochrome c reductase iron-sulfur subunit</fullName>
        <ecNumber evidence="5 20">7.1.1.8</ecNumber>
    </recommendedName>
</protein>
<keyword evidence="16" id="KW-0411">Iron-sulfur</keyword>
<dbReference type="AlphaFoldDB" id="A0A370GGH6"/>
<dbReference type="EC" id="7.1.1.8" evidence="5 20"/>
<evidence type="ECO:0000256" key="20">
    <source>
        <dbReference type="RuleBase" id="RU004494"/>
    </source>
</evidence>
<keyword evidence="12" id="KW-1278">Translocase</keyword>
<evidence type="ECO:0000259" key="22">
    <source>
        <dbReference type="PROSITE" id="PS51296"/>
    </source>
</evidence>
<dbReference type="PANTHER" id="PTHR10134">
    <property type="entry name" value="CYTOCHROME B-C1 COMPLEX SUBUNIT RIESKE, MITOCHONDRIAL"/>
    <property type="match status" value="1"/>
</dbReference>
<evidence type="ECO:0000256" key="15">
    <source>
        <dbReference type="ARBA" id="ARBA00023004"/>
    </source>
</evidence>
<dbReference type="EMBL" id="QQAX01000015">
    <property type="protein sequence ID" value="RDI42430.1"/>
    <property type="molecule type" value="Genomic_DNA"/>
</dbReference>
<keyword evidence="15" id="KW-0408">Iron</keyword>
<comment type="function">
    <text evidence="1">Component of the ubiquinol-cytochrome c reductase complex (complex III or cytochrome b-c1 complex), which is a respiratory chain that generates an electrochemical potential coupled to ATP synthesis.</text>
</comment>
<name>A0A370GGH6_9COXI</name>
<keyword evidence="7 20" id="KW-0813">Transport</keyword>
<keyword evidence="17 20" id="KW-0472">Membrane</keyword>
<comment type="similarity">
    <text evidence="3">Belongs to the Rieske iron-sulfur protein family.</text>
</comment>
<dbReference type="GO" id="GO:0046872">
    <property type="term" value="F:metal ion binding"/>
    <property type="evidence" value="ECO:0007669"/>
    <property type="project" value="UniProtKB-KW"/>
</dbReference>
<dbReference type="Gene3D" id="2.102.10.10">
    <property type="entry name" value="Rieske [2Fe-2S] iron-sulphur domain"/>
    <property type="match status" value="1"/>
</dbReference>
<keyword evidence="24" id="KW-1185">Reference proteome</keyword>
<dbReference type="GO" id="GO:0051537">
    <property type="term" value="F:2 iron, 2 sulfur cluster binding"/>
    <property type="evidence" value="ECO:0007669"/>
    <property type="project" value="UniProtKB-KW"/>
</dbReference>
<accession>A0A370GGH6</accession>
<dbReference type="CDD" id="cd03470">
    <property type="entry name" value="Rieske_cytochrome_bc1"/>
    <property type="match status" value="1"/>
</dbReference>
<evidence type="ECO:0000313" key="23">
    <source>
        <dbReference type="EMBL" id="RDI42430.1"/>
    </source>
</evidence>
<sequence length="201" mass="22425">MKDEIDQKRRCFLRRATTAVGGIGLAAASVPFFSYWMPSADTEAAAAPIKIDISKMKPREQLTVPWRGMPVWVIYRDQEMLDTLPKLDSTLRDPLSEQDQQPAYCKNIHRSIKPQFLVAIGICTHLGCVPTYRPDVASVSPDWLGGFYCPCHGSKYDLAGRVYKDVPAPLNLKIPRHMYVSDTEILIGEDKDGVQGAISIS</sequence>
<comment type="cofactor">
    <cofactor evidence="20">
        <name>[2Fe-2S] cluster</name>
        <dbReference type="ChEBI" id="CHEBI:190135"/>
    </cofactor>
    <text evidence="20">Binds 1 [2Fe-2S] cluster per subunit.</text>
</comment>
<evidence type="ECO:0000256" key="5">
    <source>
        <dbReference type="ARBA" id="ARBA00012951"/>
    </source>
</evidence>
<dbReference type="InterPro" id="IPR006317">
    <property type="entry name" value="Ubiquinol_cyt_c_Rdtase_Fe-S-su"/>
</dbReference>
<evidence type="ECO:0000256" key="8">
    <source>
        <dbReference type="ARBA" id="ARBA00022475"/>
    </source>
</evidence>
<keyword evidence="18" id="KW-1015">Disulfide bond</keyword>
<comment type="catalytic activity">
    <reaction evidence="19 20">
        <text>a quinol + 2 Fe(III)-[cytochrome c](out) = a quinone + 2 Fe(II)-[cytochrome c](out) + 2 H(+)(out)</text>
        <dbReference type="Rhea" id="RHEA:11484"/>
        <dbReference type="Rhea" id="RHEA-COMP:10350"/>
        <dbReference type="Rhea" id="RHEA-COMP:14399"/>
        <dbReference type="ChEBI" id="CHEBI:15378"/>
        <dbReference type="ChEBI" id="CHEBI:24646"/>
        <dbReference type="ChEBI" id="CHEBI:29033"/>
        <dbReference type="ChEBI" id="CHEBI:29034"/>
        <dbReference type="ChEBI" id="CHEBI:132124"/>
        <dbReference type="EC" id="7.1.1.8"/>
    </reaction>
</comment>
<dbReference type="InterPro" id="IPR019470">
    <property type="entry name" value="Ubiq_cytC_Rdtase_Fe-S_su_TAT"/>
</dbReference>
<dbReference type="InterPro" id="IPR005805">
    <property type="entry name" value="Rieske_Fe-S_prot_C"/>
</dbReference>
<keyword evidence="9 20" id="KW-0812">Transmembrane</keyword>
<keyword evidence="14 20" id="KW-1133">Transmembrane helix</keyword>
<evidence type="ECO:0000256" key="3">
    <source>
        <dbReference type="ARBA" id="ARBA00010651"/>
    </source>
</evidence>
<evidence type="ECO:0000256" key="14">
    <source>
        <dbReference type="ARBA" id="ARBA00022989"/>
    </source>
</evidence>
<keyword evidence="11" id="KW-0479">Metal-binding</keyword>
<dbReference type="OrthoDB" id="9767869at2"/>
<evidence type="ECO:0000256" key="16">
    <source>
        <dbReference type="ARBA" id="ARBA00023014"/>
    </source>
</evidence>
<dbReference type="Pfam" id="PF10399">
    <property type="entry name" value="UCR_Fe-S_N"/>
    <property type="match status" value="1"/>
</dbReference>
<dbReference type="InterPro" id="IPR006311">
    <property type="entry name" value="TAT_signal"/>
</dbReference>
<evidence type="ECO:0000256" key="2">
    <source>
        <dbReference type="ARBA" id="ARBA00004162"/>
    </source>
</evidence>
<keyword evidence="13 20" id="KW-0249">Electron transport</keyword>
<dbReference type="Pfam" id="PF00355">
    <property type="entry name" value="Rieske"/>
    <property type="match status" value="1"/>
</dbReference>
<evidence type="ECO:0000256" key="1">
    <source>
        <dbReference type="ARBA" id="ARBA00002444"/>
    </source>
</evidence>
<comment type="subcellular location">
    <subcellularLocation>
        <location evidence="2">Cell membrane</location>
        <topology evidence="2">Single-pass membrane protein</topology>
    </subcellularLocation>
</comment>
<dbReference type="NCBIfam" id="TIGR01416">
    <property type="entry name" value="Rieske_proteo"/>
    <property type="match status" value="1"/>
</dbReference>
<dbReference type="GO" id="GO:0008121">
    <property type="term" value="F:quinol-cytochrome-c reductase activity"/>
    <property type="evidence" value="ECO:0007669"/>
    <property type="project" value="UniProtKB-EC"/>
</dbReference>
<dbReference type="PROSITE" id="PS51296">
    <property type="entry name" value="RIESKE"/>
    <property type="match status" value="1"/>
</dbReference>